<name>A0ABR4JM13_9EURO</name>
<dbReference type="InterPro" id="IPR000571">
    <property type="entry name" value="Znf_CCCH"/>
</dbReference>
<evidence type="ECO:0000256" key="2">
    <source>
        <dbReference type="ARBA" id="ARBA00022490"/>
    </source>
</evidence>
<dbReference type="InterPro" id="IPR036855">
    <property type="entry name" value="Znf_CCCH_sf"/>
</dbReference>
<gene>
    <name evidence="12" type="ORF">BJX68DRAFT_279101</name>
</gene>
<dbReference type="EMBL" id="JBFXLR010000068">
    <property type="protein sequence ID" value="KAL2840117.1"/>
    <property type="molecule type" value="Genomic_DNA"/>
</dbReference>
<dbReference type="CDD" id="cd06008">
    <property type="entry name" value="NF-X1-zinc-finger"/>
    <property type="match status" value="1"/>
</dbReference>
<evidence type="ECO:0000256" key="8">
    <source>
        <dbReference type="PROSITE-ProRule" id="PRU00723"/>
    </source>
</evidence>
<dbReference type="InterPro" id="IPR047187">
    <property type="entry name" value="SF1_C_Upf1"/>
</dbReference>
<reference evidence="12 13" key="1">
    <citation type="submission" date="2024-07" db="EMBL/GenBank/DDBJ databases">
        <title>Section-level genome sequencing and comparative genomics of Aspergillus sections Usti and Cavernicolus.</title>
        <authorList>
            <consortium name="Lawrence Berkeley National Laboratory"/>
            <person name="Nybo J.L."/>
            <person name="Vesth T.C."/>
            <person name="Theobald S."/>
            <person name="Frisvad J.C."/>
            <person name="Larsen T.O."/>
            <person name="Kjaerboelling I."/>
            <person name="Rothschild-Mancinelli K."/>
            <person name="Lyhne E.K."/>
            <person name="Kogle M.E."/>
            <person name="Barry K."/>
            <person name="Clum A."/>
            <person name="Na H."/>
            <person name="Ledsgaard L."/>
            <person name="Lin J."/>
            <person name="Lipzen A."/>
            <person name="Kuo A."/>
            <person name="Riley R."/>
            <person name="Mondo S."/>
            <person name="LaButti K."/>
            <person name="Haridas S."/>
            <person name="Pangalinan J."/>
            <person name="Salamov A.A."/>
            <person name="Simmons B.A."/>
            <person name="Magnuson J.K."/>
            <person name="Chen J."/>
            <person name="Drula E."/>
            <person name="Henrissat B."/>
            <person name="Wiebenga A."/>
            <person name="Lubbers R.J."/>
            <person name="Gomes A.C."/>
            <person name="Macurrencykelacurrency M.R."/>
            <person name="Stajich J."/>
            <person name="Grigoriev I.V."/>
            <person name="Mortensen U.H."/>
            <person name="De vries R.P."/>
            <person name="Baker S.E."/>
            <person name="Andersen M.R."/>
        </authorList>
    </citation>
    <scope>NUCLEOTIDE SEQUENCE [LARGE SCALE GENOMIC DNA]</scope>
    <source>
        <strain evidence="12 13">CBS 756.74</strain>
    </source>
</reference>
<evidence type="ECO:0000256" key="6">
    <source>
        <dbReference type="ARBA" id="ARBA00022833"/>
    </source>
</evidence>
<dbReference type="PANTHER" id="PTHR10887:SF445">
    <property type="entry name" value="NFX1-TYPE ZINC FINGER-CONTAINING PROTEIN 1"/>
    <property type="match status" value="1"/>
</dbReference>
<keyword evidence="3 8" id="KW-0479">Metal-binding</keyword>
<dbReference type="PROSITE" id="PS51981">
    <property type="entry name" value="ZF_RZ"/>
    <property type="match status" value="1"/>
</dbReference>
<keyword evidence="5" id="KW-0378">Hydrolase</keyword>
<keyword evidence="2" id="KW-0963">Cytoplasm</keyword>
<evidence type="ECO:0000313" key="12">
    <source>
        <dbReference type="EMBL" id="KAL2840117.1"/>
    </source>
</evidence>
<dbReference type="InterPro" id="IPR046439">
    <property type="entry name" value="ZF_RZ_dom"/>
</dbReference>
<comment type="caution">
    <text evidence="12">The sequence shown here is derived from an EMBL/GenBank/DDBJ whole genome shotgun (WGS) entry which is preliminary data.</text>
</comment>
<dbReference type="Pfam" id="PF13086">
    <property type="entry name" value="AAA_11"/>
    <property type="match status" value="1"/>
</dbReference>
<dbReference type="InterPro" id="IPR041679">
    <property type="entry name" value="DNA2/NAM7-like_C"/>
</dbReference>
<dbReference type="PROSITE" id="PS50103">
    <property type="entry name" value="ZF_C3H1"/>
    <property type="match status" value="1"/>
</dbReference>
<dbReference type="InterPro" id="IPR041677">
    <property type="entry name" value="DNA2/NAM7_AAA_11"/>
</dbReference>
<keyword evidence="6 8" id="KW-0862">Zinc</keyword>
<keyword evidence="4 8" id="KW-0863">Zinc-finger</keyword>
<accession>A0ABR4JM13</accession>
<feature type="region of interest" description="Disordered" evidence="9">
    <location>
        <begin position="1"/>
        <end position="24"/>
    </location>
</feature>
<dbReference type="PANTHER" id="PTHR10887">
    <property type="entry name" value="DNA2/NAM7 HELICASE FAMILY"/>
    <property type="match status" value="1"/>
</dbReference>
<dbReference type="Proteomes" id="UP001610444">
    <property type="component" value="Unassembled WGS sequence"/>
</dbReference>
<keyword evidence="5" id="KW-0347">Helicase</keyword>
<dbReference type="Pfam" id="PF18044">
    <property type="entry name" value="zf-CCCH_4"/>
    <property type="match status" value="1"/>
</dbReference>
<evidence type="ECO:0000256" key="7">
    <source>
        <dbReference type="ARBA" id="ARBA00022859"/>
    </source>
</evidence>
<evidence type="ECO:0008006" key="14">
    <source>
        <dbReference type="Google" id="ProtNLM"/>
    </source>
</evidence>
<dbReference type="Pfam" id="PF13087">
    <property type="entry name" value="AAA_12"/>
    <property type="match status" value="1"/>
</dbReference>
<dbReference type="SUPFAM" id="SSF90229">
    <property type="entry name" value="CCCH zinc finger"/>
    <property type="match status" value="1"/>
</dbReference>
<proteinExistence type="predicted"/>
<dbReference type="Gene3D" id="3.40.50.300">
    <property type="entry name" value="P-loop containing nucleotide triphosphate hydrolases"/>
    <property type="match status" value="2"/>
</dbReference>
<dbReference type="CDD" id="cd18808">
    <property type="entry name" value="SF1_C_Upf1"/>
    <property type="match status" value="1"/>
</dbReference>
<evidence type="ECO:0000313" key="13">
    <source>
        <dbReference type="Proteomes" id="UP001610444"/>
    </source>
</evidence>
<dbReference type="CDD" id="cd17936">
    <property type="entry name" value="EEXXEc_NFX1"/>
    <property type="match status" value="1"/>
</dbReference>
<keyword evidence="5" id="KW-0067">ATP-binding</keyword>
<evidence type="ECO:0000256" key="5">
    <source>
        <dbReference type="ARBA" id="ARBA00022806"/>
    </source>
</evidence>
<feature type="zinc finger region" description="C3H1-type" evidence="8">
    <location>
        <begin position="21"/>
        <end position="48"/>
    </location>
</feature>
<evidence type="ECO:0000256" key="4">
    <source>
        <dbReference type="ARBA" id="ARBA00022771"/>
    </source>
</evidence>
<dbReference type="SUPFAM" id="SSF52540">
    <property type="entry name" value="P-loop containing nucleoside triphosphate hydrolases"/>
    <property type="match status" value="1"/>
</dbReference>
<dbReference type="InterPro" id="IPR027417">
    <property type="entry name" value="P-loop_NTPase"/>
</dbReference>
<evidence type="ECO:0000256" key="3">
    <source>
        <dbReference type="ARBA" id="ARBA00022723"/>
    </source>
</evidence>
<evidence type="ECO:0000256" key="1">
    <source>
        <dbReference type="ARBA" id="ARBA00004496"/>
    </source>
</evidence>
<evidence type="ECO:0000256" key="9">
    <source>
        <dbReference type="SAM" id="MobiDB-lite"/>
    </source>
</evidence>
<comment type="subcellular location">
    <subcellularLocation>
        <location evidence="1">Cytoplasm</location>
    </subcellularLocation>
</comment>
<dbReference type="Pfam" id="PF20173">
    <property type="entry name" value="ZnF_RZ-type"/>
    <property type="match status" value="1"/>
</dbReference>
<keyword evidence="13" id="KW-1185">Reference proteome</keyword>
<evidence type="ECO:0000259" key="11">
    <source>
        <dbReference type="PROSITE" id="PS51981"/>
    </source>
</evidence>
<dbReference type="RefSeq" id="XP_070893886.1">
    <property type="nucleotide sequence ID" value="XM_071048663.1"/>
</dbReference>
<dbReference type="InterPro" id="IPR041367">
    <property type="entry name" value="Znf-CCCH_4"/>
</dbReference>
<sequence length="1869" mass="209874">MAPPPRAGRPQNGRGQRSRGQDRSEACRLFLQGRCRYGEQCRYSHDGDTPPVESKQIGTLTAEDAAEKEGYREWKRSLKRLPSTPSIHQMKAIMDDALQILAHNNQSLHQQIPRDLVDQDNTDGLQWIRQIMNLRVSDRWSVGEMLLVARSFLMFITHPSLLDCLSVDSYVGDLYVFISGSGGSRAIPFFQHVCQALDDPATRGKNADQTIMCLVKAIREVITRNQKALYHEGLPGLIDSVSQLCDEAMVDKPLMAPTKIQIEELQRLRKRADTMLANNQQKADIDITTTLQKIVRPNYPILESPRSLHNNDKADIAQIKIIPTEDEIRCEKGVLLPSTDFGTPYFLQGAERLIDVHFRLLRHDIFDEATKTIAEILHVHDRKLNFGQWFKSSESNRAIRTYSRANVERLQFTKQRGLEIDISMMEPLQLARKTSAEKQKWWKDTRRLEEGCLLCLVWVHNGTSSITFLTVSQKTIAVNERGSLVSDRNQRASIITSLIPGQANHDLEALVRRLHEGNEGRNILIEFPSILWATFAPILENMQRMYNPRNPVRSETPEVSPPVYARDPDFGFDLSPILSDKLAGLSLTPTNIAPNLHKSLSALTSLDKGQCDALISALSQEFCLIQGPPGTGKSYLGVQLMRVLVANKARANLGPIVVVCYTNHALDQFLEHLVDQGIDKVIRIGSKSSSEAMEGKNLRAIAREADKTGGENYTLGTCHSSREEMEKNLQKKFGALQALNRRYWGGFDYHLRRMYPGIHAQFSGKDAEGFITQEKRNVWSLSDNDRKTLMNHLMQEIRERIIDGILDDFREDDAFAKQIRDVYDEVDRRVLADADVIGVTTSGLARRNSVLRHIESRVVICEEAGEVLEAHMLSALIPSVQHLIQIGDHQQLRPQIVNHKLSMESHSGDLYQLDRSQFERMALGESGLPAFPTSQLNVQRRMRPEVSTLIRNTLYERLVDSDTVKNLPNVAGMGKNVFWLDHENQEDAADQESRGRSKSNKWEVAMTHALVRHIVRQGVYSSKDIAVLTPYVGQLQKLRSALQNDFEIVLSDRDQETLIREGHEDTTPNGTGHALLQKKAMTELLRIATVDNFQGEEAKVIIISLVRSNMDNKVGFLKTSNRINVLLSRAKHGMYLIGNSKTYANVSMWSNVLGMLRMTDSIGHKFSLHCDRHQETDALVATPEDFEILSPQGGCRKQCDHKCHSDALHKAFKCPLPCPRLFHPCEHDCPKLCGEPCGLCMTAVHDIQLPCGHIKAEVPCHESQSPEKVKCHVLVRKAVPSCRHVAKVPCFVDVSCKTFRCEEPCQQILSCGHKCPGTCYSCASQLQEAGPKKTMHQKCKVICGRKYGSCHHTCPRTCHDGEGCGVCHAKCEVRCAHSKCPKKCYEACPPCVERCTWQCEHQGQCALPCAGPCNRLPCSKRCTKPLRCGHQCPGLCGERCPEGYCQICSDKGDARVDMLEFKSYSEIDLDESPIVVLGCGHFFTAETLDGHISMHDAYRMGQTGEYIALSRSSSLSQFIPRCPDCQSPIQQYVTQRYNRVINQAVLDETSKRFIVSGNQRLAQFDTDIHNIAAEWRRIKESTRQPTTQDKNEIKKAKEMVANLARKISRFNAEVSHKEQPVRKLHDATVKAMRAAGIDSQMEGLSIGYHIPNLSPDQRIVTGGNVKLLKLHYTLMNNLLQLAKTHRHVAATEAVNDARKLLGSIESFIGDPVSESFPAMTVEVKLYYAEIALLLRTHRGVPGMETETAAYGAKATEYLQEAERLCGKGFKDADELLKAARELLKLLDEKWYEDVTSKELEAIKLAMVSGRAGISTHSGHWYNCENGHPFAVGECGMPMELARCPECGAQVGGEHHRPAEGVSRATQMEH</sequence>
<evidence type="ECO:0000259" key="10">
    <source>
        <dbReference type="PROSITE" id="PS50103"/>
    </source>
</evidence>
<feature type="domain" description="C3H1-type" evidence="10">
    <location>
        <begin position="21"/>
        <end position="48"/>
    </location>
</feature>
<protein>
    <recommendedName>
        <fullName evidence="14">P-loop containing nucleoside triphosphate hydrolase protein</fullName>
    </recommendedName>
</protein>
<dbReference type="SMART" id="SM00356">
    <property type="entry name" value="ZnF_C3H1"/>
    <property type="match status" value="1"/>
</dbReference>
<keyword evidence="5" id="KW-0547">Nucleotide-binding</keyword>
<organism evidence="12 13">
    <name type="scientific">Aspergillus pseudodeflectus</name>
    <dbReference type="NCBI Taxonomy" id="176178"/>
    <lineage>
        <taxon>Eukaryota</taxon>
        <taxon>Fungi</taxon>
        <taxon>Dikarya</taxon>
        <taxon>Ascomycota</taxon>
        <taxon>Pezizomycotina</taxon>
        <taxon>Eurotiomycetes</taxon>
        <taxon>Eurotiomycetidae</taxon>
        <taxon>Eurotiales</taxon>
        <taxon>Aspergillaceae</taxon>
        <taxon>Aspergillus</taxon>
        <taxon>Aspergillus subgen. Nidulantes</taxon>
    </lineage>
</organism>
<dbReference type="GeneID" id="98163827"/>
<feature type="domain" description="RZ-type" evidence="11">
    <location>
        <begin position="1794"/>
        <end position="1869"/>
    </location>
</feature>
<keyword evidence="7" id="KW-0391">Immunity</keyword>
<dbReference type="InterPro" id="IPR045055">
    <property type="entry name" value="DNA2/NAM7-like"/>
</dbReference>